<feature type="DNA-binding region" description="Homeobox" evidence="5">
    <location>
        <begin position="296"/>
        <end position="356"/>
    </location>
</feature>
<evidence type="ECO:0000256" key="3">
    <source>
        <dbReference type="ARBA" id="ARBA00023155"/>
    </source>
</evidence>
<keyword evidence="4 5" id="KW-0539">Nucleus</keyword>
<feature type="region of interest" description="Disordered" evidence="7">
    <location>
        <begin position="1"/>
        <end position="62"/>
    </location>
</feature>
<feature type="region of interest" description="Disordered" evidence="7">
    <location>
        <begin position="79"/>
        <end position="195"/>
    </location>
</feature>
<feature type="domain" description="Homeobox" evidence="8">
    <location>
        <begin position="294"/>
        <end position="355"/>
    </location>
</feature>
<feature type="compositionally biased region" description="Polar residues" evidence="7">
    <location>
        <begin position="173"/>
        <end position="191"/>
    </location>
</feature>
<dbReference type="InterPro" id="IPR050453">
    <property type="entry name" value="LIM_Homeobox_TF"/>
</dbReference>
<evidence type="ECO:0000313" key="10">
    <source>
        <dbReference type="Proteomes" id="UP001217417"/>
    </source>
</evidence>
<keyword evidence="2 5" id="KW-0238">DNA-binding</keyword>
<accession>A0AAD7QX55</accession>
<dbReference type="PROSITE" id="PS50071">
    <property type="entry name" value="HOMEOBOX_2"/>
    <property type="match status" value="1"/>
</dbReference>
<dbReference type="SUPFAM" id="SSF46689">
    <property type="entry name" value="Homeodomain-like"/>
    <property type="match status" value="1"/>
</dbReference>
<evidence type="ECO:0000259" key="8">
    <source>
        <dbReference type="PROSITE" id="PS50071"/>
    </source>
</evidence>
<dbReference type="PANTHER" id="PTHR24208:SF166">
    <property type="entry name" value="LIM HOMEOBOX TRANSCRIPTION FACTOR 1 ALPHA, ISOFORM B"/>
    <property type="match status" value="1"/>
</dbReference>
<dbReference type="SMART" id="SM00389">
    <property type="entry name" value="HOX"/>
    <property type="match status" value="1"/>
</dbReference>
<keyword evidence="10" id="KW-1185">Reference proteome</keyword>
<evidence type="ECO:0000256" key="6">
    <source>
        <dbReference type="RuleBase" id="RU000682"/>
    </source>
</evidence>
<evidence type="ECO:0000256" key="7">
    <source>
        <dbReference type="SAM" id="MobiDB-lite"/>
    </source>
</evidence>
<dbReference type="PANTHER" id="PTHR24208">
    <property type="entry name" value="LIM/HOMEOBOX PROTEIN LHX"/>
    <property type="match status" value="1"/>
</dbReference>
<feature type="compositionally biased region" description="Polar residues" evidence="7">
    <location>
        <begin position="417"/>
        <end position="428"/>
    </location>
</feature>
<feature type="compositionally biased region" description="Low complexity" evidence="7">
    <location>
        <begin position="79"/>
        <end position="95"/>
    </location>
</feature>
<name>A0AAD7QX55_9ASCO</name>
<dbReference type="AlphaFoldDB" id="A0AAD7QX55"/>
<keyword evidence="3 5" id="KW-0371">Homeobox</keyword>
<dbReference type="GO" id="GO:0005634">
    <property type="term" value="C:nucleus"/>
    <property type="evidence" value="ECO:0007669"/>
    <property type="project" value="UniProtKB-SubCell"/>
</dbReference>
<evidence type="ECO:0000256" key="4">
    <source>
        <dbReference type="ARBA" id="ARBA00023242"/>
    </source>
</evidence>
<feature type="compositionally biased region" description="Polar residues" evidence="7">
    <location>
        <begin position="143"/>
        <end position="156"/>
    </location>
</feature>
<dbReference type="EMBL" id="JARPMG010000002">
    <property type="protein sequence ID" value="KAJ8103122.1"/>
    <property type="molecule type" value="Genomic_DNA"/>
</dbReference>
<proteinExistence type="predicted"/>
<dbReference type="GO" id="GO:0000981">
    <property type="term" value="F:DNA-binding transcription factor activity, RNA polymerase II-specific"/>
    <property type="evidence" value="ECO:0007669"/>
    <property type="project" value="TreeGrafter"/>
</dbReference>
<reference evidence="9" key="1">
    <citation type="submission" date="2023-03" db="EMBL/GenBank/DDBJ databases">
        <title>Near-Complete genome sequence of Lipomyces tetrasporous NRRL Y-64009, an oleaginous yeast capable of growing on lignocellulosic hydrolysates.</title>
        <authorList>
            <consortium name="Lawrence Berkeley National Laboratory"/>
            <person name="Jagtap S.S."/>
            <person name="Liu J.-J."/>
            <person name="Walukiewicz H.E."/>
            <person name="Pangilinan J."/>
            <person name="Lipzen A."/>
            <person name="Ahrendt S."/>
            <person name="Koriabine M."/>
            <person name="Cobaugh K."/>
            <person name="Salamov A."/>
            <person name="Yoshinaga Y."/>
            <person name="Ng V."/>
            <person name="Daum C."/>
            <person name="Grigoriev I.V."/>
            <person name="Slininger P.J."/>
            <person name="Dien B.S."/>
            <person name="Jin Y.-S."/>
            <person name="Rao C.V."/>
        </authorList>
    </citation>
    <scope>NUCLEOTIDE SEQUENCE</scope>
    <source>
        <strain evidence="9">NRRL Y-64009</strain>
    </source>
</reference>
<dbReference type="GO" id="GO:0000977">
    <property type="term" value="F:RNA polymerase II transcription regulatory region sequence-specific DNA binding"/>
    <property type="evidence" value="ECO:0007669"/>
    <property type="project" value="TreeGrafter"/>
</dbReference>
<dbReference type="InterPro" id="IPR009057">
    <property type="entry name" value="Homeodomain-like_sf"/>
</dbReference>
<dbReference type="Gene3D" id="1.10.10.60">
    <property type="entry name" value="Homeodomain-like"/>
    <property type="match status" value="1"/>
</dbReference>
<gene>
    <name evidence="9" type="ORF">POJ06DRAFT_273706</name>
</gene>
<feature type="region of interest" description="Disordered" evidence="7">
    <location>
        <begin position="417"/>
        <end position="444"/>
    </location>
</feature>
<dbReference type="Pfam" id="PF00046">
    <property type="entry name" value="Homeodomain"/>
    <property type="match status" value="1"/>
</dbReference>
<comment type="caution">
    <text evidence="9">The sequence shown here is derived from an EMBL/GenBank/DDBJ whole genome shotgun (WGS) entry which is preliminary data.</text>
</comment>
<feature type="compositionally biased region" description="Low complexity" evidence="7">
    <location>
        <begin position="112"/>
        <end position="124"/>
    </location>
</feature>
<dbReference type="GeneID" id="80884759"/>
<dbReference type="InterPro" id="IPR001356">
    <property type="entry name" value="HD"/>
</dbReference>
<sequence length="444" mass="48908">MAPFSPPPSYPPPPSDHPAEFASIPNPPVVGLQQSSQAERNSVPLFLPSSASQLEPPPEPADAMSAAYTLFYPPYSSRQQLQMSLSPQPSQLSQMGVPLPLPQFHVTPQLGSIPYSSSSGSSMSPLRTQERQQRQLEFQQEQNKPQLLSVTRQQGSYYPPIGHVSEAVDHGHTSSPSQDSPHAQTSSTPQQLPIPEPQTAVISYYSAARLIPQSYGLPQASNLPGISGPHMRGAPEPESSVQLHLAASQTAPLYDRSHPMHSPYRQQQHFLPQAVGQHSATAPQQGILFPAPESRLKSKRFRLTHAQTRFLLAEFAKQPHPDAAQRERLAAEIPGLSPRQLQVWFQNRRAKLRRLSMNENSERRLSQQELSEQNVVSTQQLTAEDHHSPQLELIGEESLLQQPLQSLAAAPTQLQFIPSQRPASQQGPPQGRAKGPPSQLRDIL</sequence>
<comment type="subcellular location">
    <subcellularLocation>
        <location evidence="1 5 6">Nucleus</location>
    </subcellularLocation>
</comment>
<dbReference type="RefSeq" id="XP_056046572.1">
    <property type="nucleotide sequence ID" value="XM_056189593.1"/>
</dbReference>
<protein>
    <recommendedName>
        <fullName evidence="8">Homeobox domain-containing protein</fullName>
    </recommendedName>
</protein>
<dbReference type="Proteomes" id="UP001217417">
    <property type="component" value="Unassembled WGS sequence"/>
</dbReference>
<evidence type="ECO:0000256" key="1">
    <source>
        <dbReference type="ARBA" id="ARBA00004123"/>
    </source>
</evidence>
<evidence type="ECO:0000256" key="5">
    <source>
        <dbReference type="PROSITE-ProRule" id="PRU00108"/>
    </source>
</evidence>
<evidence type="ECO:0000313" key="9">
    <source>
        <dbReference type="EMBL" id="KAJ8103122.1"/>
    </source>
</evidence>
<organism evidence="9 10">
    <name type="scientific">Lipomyces tetrasporus</name>
    <dbReference type="NCBI Taxonomy" id="54092"/>
    <lineage>
        <taxon>Eukaryota</taxon>
        <taxon>Fungi</taxon>
        <taxon>Dikarya</taxon>
        <taxon>Ascomycota</taxon>
        <taxon>Saccharomycotina</taxon>
        <taxon>Lipomycetes</taxon>
        <taxon>Lipomycetales</taxon>
        <taxon>Lipomycetaceae</taxon>
        <taxon>Lipomyces</taxon>
    </lineage>
</organism>
<evidence type="ECO:0000256" key="2">
    <source>
        <dbReference type="ARBA" id="ARBA00023125"/>
    </source>
</evidence>
<dbReference type="CDD" id="cd00086">
    <property type="entry name" value="homeodomain"/>
    <property type="match status" value="1"/>
</dbReference>
<feature type="compositionally biased region" description="Pro residues" evidence="7">
    <location>
        <begin position="1"/>
        <end position="16"/>
    </location>
</feature>